<dbReference type="PROSITE" id="PS51257">
    <property type="entry name" value="PROKAR_LIPOPROTEIN"/>
    <property type="match status" value="1"/>
</dbReference>
<dbReference type="SMART" id="SM00052">
    <property type="entry name" value="EAL"/>
    <property type="match status" value="1"/>
</dbReference>
<dbReference type="SUPFAM" id="SSF55073">
    <property type="entry name" value="Nucleotide cyclase"/>
    <property type="match status" value="1"/>
</dbReference>
<dbReference type="CDD" id="cd01948">
    <property type="entry name" value="EAL"/>
    <property type="match status" value="1"/>
</dbReference>
<dbReference type="PANTHER" id="PTHR44757:SF2">
    <property type="entry name" value="BIOFILM ARCHITECTURE MAINTENANCE PROTEIN MBAA"/>
    <property type="match status" value="1"/>
</dbReference>
<sequence>MAMRLVQLLLAVTVGCFVLATAYISNLIVERQQALRQVASYNTTWAVSQALVEFTRLQQRVAAIAVPGSGVDGEEVTLRFDILLNRVNILKQGEAAEFIQKNSHARRVVQRLEEVLASVEPLLARADEPVIARQLERLLTPFESELASLASFATQLGAERVAEDQKALLRLHYLFTGLAAGLIVCGVALIVLLVWNNRLLGRAHDDLHDLADDLRATSAALQTQNRRFRAALSNMSQGLCMFDAKGHLVVWNERFGAMFGLSYAALQPGVPLDRLVREADEADCSAALRQIHAQQQGLIHDHRSSVFVQECFDGRSISVTHAALGDGGWIATYEDVTDLRRVEHQIVHMAHFDSLTDLANRVLFGEKLDQALSRARQDQSFLAIMCLDLDRFKDVNDTLGHQRGDELLRCVADRLRCNVREKDLVARVGGDEFTLLLLPSDEPRDLDAIASRLIEAVSEPYDIDGQEVLIGLSIGIAEFKGNSEDADVLLKQADLALYEAKTSGKRTFRFFEPQMDDQLQARKGLEADLRKALPNNELDVFYQPVINAEREEICGFEALVRWRHPTRGMIPPDEFIPVAEDIGLIVNLGDWVLRQACEQATRWPAEIRIAVNLSPAQFRSQALVQAVVNALAASGLSANRLELEITESVLLEDSEHTLTILHQLRELGVRVALDDFGTGYSSLSYLRSFPFDKIKIDQSFIRDMSDNSDHLPIVELVIALGRDLGVTTTAEGVETEDQFRKLQALGCTELQGYFFGRPKPASEIPLPVGKARRRGLTAA</sequence>
<dbReference type="InterPro" id="IPR029787">
    <property type="entry name" value="Nucleotide_cyclase"/>
</dbReference>
<keyword evidence="1" id="KW-0472">Membrane</keyword>
<dbReference type="SUPFAM" id="SSF141868">
    <property type="entry name" value="EAL domain-like"/>
    <property type="match status" value="1"/>
</dbReference>
<proteinExistence type="predicted"/>
<comment type="caution">
    <text evidence="5">The sequence shown here is derived from an EMBL/GenBank/DDBJ whole genome shotgun (WGS) entry which is preliminary data.</text>
</comment>
<evidence type="ECO:0000259" key="4">
    <source>
        <dbReference type="PROSITE" id="PS50887"/>
    </source>
</evidence>
<feature type="domain" description="EAL" evidence="3">
    <location>
        <begin position="522"/>
        <end position="772"/>
    </location>
</feature>
<dbReference type="SUPFAM" id="SSF55785">
    <property type="entry name" value="PYP-like sensor domain (PAS domain)"/>
    <property type="match status" value="1"/>
</dbReference>
<dbReference type="InterPro" id="IPR000160">
    <property type="entry name" value="GGDEF_dom"/>
</dbReference>
<dbReference type="Pfam" id="PF12860">
    <property type="entry name" value="PAS_7"/>
    <property type="match status" value="1"/>
</dbReference>
<dbReference type="InterPro" id="IPR000014">
    <property type="entry name" value="PAS"/>
</dbReference>
<feature type="domain" description="PAS" evidence="2">
    <location>
        <begin position="224"/>
        <end position="262"/>
    </location>
</feature>
<feature type="transmembrane region" description="Helical" evidence="1">
    <location>
        <begin position="173"/>
        <end position="195"/>
    </location>
</feature>
<dbReference type="CDD" id="cd00130">
    <property type="entry name" value="PAS"/>
    <property type="match status" value="1"/>
</dbReference>
<name>A0A0F9X195_9ZZZZ</name>
<dbReference type="Gene3D" id="3.30.70.270">
    <property type="match status" value="1"/>
</dbReference>
<protein>
    <submittedName>
        <fullName evidence="5">Uncharacterized protein</fullName>
    </submittedName>
</protein>
<dbReference type="Gene3D" id="3.30.450.20">
    <property type="entry name" value="PAS domain"/>
    <property type="match status" value="1"/>
</dbReference>
<dbReference type="Pfam" id="PF00990">
    <property type="entry name" value="GGDEF"/>
    <property type="match status" value="1"/>
</dbReference>
<dbReference type="FunFam" id="3.20.20.450:FF:000001">
    <property type="entry name" value="Cyclic di-GMP phosphodiesterase yahA"/>
    <property type="match status" value="1"/>
</dbReference>
<feature type="domain" description="GGDEF" evidence="4">
    <location>
        <begin position="380"/>
        <end position="513"/>
    </location>
</feature>
<dbReference type="Gene3D" id="3.20.20.450">
    <property type="entry name" value="EAL domain"/>
    <property type="match status" value="1"/>
</dbReference>
<keyword evidence="1" id="KW-0812">Transmembrane</keyword>
<dbReference type="PROSITE" id="PS50112">
    <property type="entry name" value="PAS"/>
    <property type="match status" value="1"/>
</dbReference>
<reference evidence="5" key="1">
    <citation type="journal article" date="2015" name="Nature">
        <title>Complex archaea that bridge the gap between prokaryotes and eukaryotes.</title>
        <authorList>
            <person name="Spang A."/>
            <person name="Saw J.H."/>
            <person name="Jorgensen S.L."/>
            <person name="Zaremba-Niedzwiedzka K."/>
            <person name="Martijn J."/>
            <person name="Lind A.E."/>
            <person name="van Eijk R."/>
            <person name="Schleper C."/>
            <person name="Guy L."/>
            <person name="Ettema T.J."/>
        </authorList>
    </citation>
    <scope>NUCLEOTIDE SEQUENCE</scope>
</reference>
<dbReference type="InterPro" id="IPR035965">
    <property type="entry name" value="PAS-like_dom_sf"/>
</dbReference>
<keyword evidence="1" id="KW-1133">Transmembrane helix</keyword>
<dbReference type="AlphaFoldDB" id="A0A0F9X195"/>
<accession>A0A0F9X195</accession>
<evidence type="ECO:0000256" key="1">
    <source>
        <dbReference type="SAM" id="Phobius"/>
    </source>
</evidence>
<dbReference type="NCBIfam" id="TIGR00229">
    <property type="entry name" value="sensory_box"/>
    <property type="match status" value="1"/>
</dbReference>
<dbReference type="InterPro" id="IPR052155">
    <property type="entry name" value="Biofilm_reg_signaling"/>
</dbReference>
<dbReference type="EMBL" id="LAZR01000162">
    <property type="protein sequence ID" value="KKN85198.1"/>
    <property type="molecule type" value="Genomic_DNA"/>
</dbReference>
<dbReference type="PROSITE" id="PS50883">
    <property type="entry name" value="EAL"/>
    <property type="match status" value="1"/>
</dbReference>
<evidence type="ECO:0000259" key="2">
    <source>
        <dbReference type="PROSITE" id="PS50112"/>
    </source>
</evidence>
<dbReference type="NCBIfam" id="TIGR00254">
    <property type="entry name" value="GGDEF"/>
    <property type="match status" value="1"/>
</dbReference>
<dbReference type="CDD" id="cd01949">
    <property type="entry name" value="GGDEF"/>
    <property type="match status" value="1"/>
</dbReference>
<dbReference type="SMART" id="SM00267">
    <property type="entry name" value="GGDEF"/>
    <property type="match status" value="1"/>
</dbReference>
<dbReference type="InterPro" id="IPR043128">
    <property type="entry name" value="Rev_trsase/Diguanyl_cyclase"/>
</dbReference>
<dbReference type="PANTHER" id="PTHR44757">
    <property type="entry name" value="DIGUANYLATE CYCLASE DGCP"/>
    <property type="match status" value="1"/>
</dbReference>
<evidence type="ECO:0000313" key="5">
    <source>
        <dbReference type="EMBL" id="KKN85198.1"/>
    </source>
</evidence>
<organism evidence="5">
    <name type="scientific">marine sediment metagenome</name>
    <dbReference type="NCBI Taxonomy" id="412755"/>
    <lineage>
        <taxon>unclassified sequences</taxon>
        <taxon>metagenomes</taxon>
        <taxon>ecological metagenomes</taxon>
    </lineage>
</organism>
<dbReference type="Pfam" id="PF00563">
    <property type="entry name" value="EAL"/>
    <property type="match status" value="1"/>
</dbReference>
<dbReference type="SMART" id="SM00091">
    <property type="entry name" value="PAS"/>
    <property type="match status" value="1"/>
</dbReference>
<dbReference type="PROSITE" id="PS50887">
    <property type="entry name" value="GGDEF"/>
    <property type="match status" value="1"/>
</dbReference>
<evidence type="ECO:0000259" key="3">
    <source>
        <dbReference type="PROSITE" id="PS50883"/>
    </source>
</evidence>
<dbReference type="InterPro" id="IPR001633">
    <property type="entry name" value="EAL_dom"/>
</dbReference>
<gene>
    <name evidence="5" type="ORF">LCGC14_0281800</name>
</gene>
<dbReference type="FunFam" id="3.30.70.270:FF:000001">
    <property type="entry name" value="Diguanylate cyclase domain protein"/>
    <property type="match status" value="1"/>
</dbReference>
<dbReference type="InterPro" id="IPR035919">
    <property type="entry name" value="EAL_sf"/>
</dbReference>